<comment type="caution">
    <text evidence="1">The sequence shown here is derived from an EMBL/GenBank/DDBJ whole genome shotgun (WGS) entry which is preliminary data.</text>
</comment>
<evidence type="ECO:0000313" key="1">
    <source>
        <dbReference type="EMBL" id="MBK8890421.1"/>
    </source>
</evidence>
<accession>A0A9D7QHL9</accession>
<dbReference type="SUPFAM" id="SSF48452">
    <property type="entry name" value="TPR-like"/>
    <property type="match status" value="1"/>
</dbReference>
<name>A0A9D7QHL9_9RHOO</name>
<reference evidence="1" key="1">
    <citation type="submission" date="2020-10" db="EMBL/GenBank/DDBJ databases">
        <title>Connecting structure to function with the recovery of over 1000 high-quality activated sludge metagenome-assembled genomes encoding full-length rRNA genes using long-read sequencing.</title>
        <authorList>
            <person name="Singleton C.M."/>
            <person name="Petriglieri F."/>
            <person name="Kristensen J.M."/>
            <person name="Kirkegaard R.H."/>
            <person name="Michaelsen T.Y."/>
            <person name="Andersen M.H."/>
            <person name="Karst S.M."/>
            <person name="Dueholm M.S."/>
            <person name="Nielsen P.H."/>
            <person name="Albertsen M."/>
        </authorList>
    </citation>
    <scope>NUCLEOTIDE SEQUENCE</scope>
    <source>
        <strain evidence="1">OdNE_18-Q3-R46-58_BAT3C.305</strain>
    </source>
</reference>
<dbReference type="Pfam" id="PF06041">
    <property type="entry name" value="DUF924"/>
    <property type="match status" value="1"/>
</dbReference>
<dbReference type="AlphaFoldDB" id="A0A9D7QHL9"/>
<proteinExistence type="predicted"/>
<sequence>MNAATAAEILAFWFGRRGEAGYGQPRGEWFRKDEGFDAQIRSRFLPIVEAALAGQLAAWADEAQGLRALLIVLDQFPRNLFRGEARAFAGDAQALQLAVTAVGKGWHGPLLAVEKVFVYLPFEHSEALADQERSLTLFAALAAEHPGCDGFLDYARRHHEVIARFGRFPHRNAALGRPSTPAEAGYLAQPGSGF</sequence>
<organism evidence="1 2">
    <name type="scientific">Candidatus Dechloromonas phosphorivorans</name>
    <dbReference type="NCBI Taxonomy" id="2899244"/>
    <lineage>
        <taxon>Bacteria</taxon>
        <taxon>Pseudomonadati</taxon>
        <taxon>Pseudomonadota</taxon>
        <taxon>Betaproteobacteria</taxon>
        <taxon>Rhodocyclales</taxon>
        <taxon>Azonexaceae</taxon>
        <taxon>Dechloromonas</taxon>
    </lineage>
</organism>
<dbReference type="InterPro" id="IPR010323">
    <property type="entry name" value="DUF924"/>
</dbReference>
<dbReference type="Gene3D" id="1.20.58.320">
    <property type="entry name" value="TPR-like"/>
    <property type="match status" value="1"/>
</dbReference>
<gene>
    <name evidence="1" type="ORF">IPN75_08445</name>
</gene>
<dbReference type="InterPro" id="IPR011990">
    <property type="entry name" value="TPR-like_helical_dom_sf"/>
</dbReference>
<dbReference type="Gene3D" id="1.25.40.10">
    <property type="entry name" value="Tetratricopeptide repeat domain"/>
    <property type="match status" value="1"/>
</dbReference>
<evidence type="ECO:0000313" key="2">
    <source>
        <dbReference type="Proteomes" id="UP000808146"/>
    </source>
</evidence>
<dbReference type="EMBL" id="JADKBR010000007">
    <property type="protein sequence ID" value="MBK8890421.1"/>
    <property type="molecule type" value="Genomic_DNA"/>
</dbReference>
<protein>
    <submittedName>
        <fullName evidence="1">DUF924 domain-containing protein</fullName>
    </submittedName>
</protein>
<dbReference type="Proteomes" id="UP000808146">
    <property type="component" value="Unassembled WGS sequence"/>
</dbReference>